<feature type="transmembrane region" description="Helical" evidence="2">
    <location>
        <begin position="153"/>
        <end position="171"/>
    </location>
</feature>
<evidence type="ECO:0000256" key="3">
    <source>
        <dbReference type="SAM" id="SignalP"/>
    </source>
</evidence>
<dbReference type="eggNOG" id="ENOG50344FR">
    <property type="taxonomic scope" value="Bacteria"/>
</dbReference>
<reference evidence="5" key="1">
    <citation type="submission" date="2015-07" db="EMBL/GenBank/DDBJ databases">
        <authorList>
            <person name="Ju K.-S."/>
            <person name="Doroghazi J.R."/>
            <person name="Metcalf W.W."/>
        </authorList>
    </citation>
    <scope>NUCLEOTIDE SEQUENCE [LARGE SCALE GENOMIC DNA]</scope>
    <source>
        <strain evidence="5">NRRL 2290</strain>
    </source>
</reference>
<feature type="signal peptide" evidence="3">
    <location>
        <begin position="1"/>
        <end position="24"/>
    </location>
</feature>
<sequence length="181" mass="17445">MRSLPLTLCTGLLSLAALTPVAHAADGGSVSLTPSSPAAGAEVALRVSGCAGRTATATSVAFVAEARLTGAGGTLAGETRVRASIEPGSYDVKIACADFAVKGRIVVVSGGSAADPTRHPASLASPTAPVQAGGGGTAHLAATDDRPAGPGTGHTVIGLILAAAAAVAVGLRSTRRSRGTD</sequence>
<accession>A0A0L8LD17</accession>
<keyword evidence="2" id="KW-1133">Transmembrane helix</keyword>
<comment type="caution">
    <text evidence="4">The sequence shown here is derived from an EMBL/GenBank/DDBJ whole genome shotgun (WGS) entry which is preliminary data.</text>
</comment>
<feature type="chain" id="PRO_5011858959" evidence="3">
    <location>
        <begin position="25"/>
        <end position="181"/>
    </location>
</feature>
<dbReference type="Proteomes" id="UP000037251">
    <property type="component" value="Unassembled WGS sequence"/>
</dbReference>
<protein>
    <submittedName>
        <fullName evidence="4">Membrane protein</fullName>
    </submittedName>
</protein>
<feature type="region of interest" description="Disordered" evidence="1">
    <location>
        <begin position="111"/>
        <end position="149"/>
    </location>
</feature>
<dbReference type="PATRIC" id="fig|67356.5.peg.3018"/>
<keyword evidence="2" id="KW-0472">Membrane</keyword>
<proteinExistence type="predicted"/>
<name>A0A0L8LD17_9ACTN</name>
<evidence type="ECO:0000313" key="4">
    <source>
        <dbReference type="EMBL" id="KOG36032.1"/>
    </source>
</evidence>
<evidence type="ECO:0000256" key="1">
    <source>
        <dbReference type="SAM" id="MobiDB-lite"/>
    </source>
</evidence>
<dbReference type="OrthoDB" id="4329722at2"/>
<dbReference type="RefSeq" id="WP_030040374.1">
    <property type="nucleotide sequence ID" value="NZ_KL575598.1"/>
</dbReference>
<dbReference type="AlphaFoldDB" id="A0A0L8LD17"/>
<gene>
    <name evidence="4" type="ORF">ADK37_13985</name>
</gene>
<dbReference type="EMBL" id="LGUS01000139">
    <property type="protein sequence ID" value="KOG36032.1"/>
    <property type="molecule type" value="Genomic_DNA"/>
</dbReference>
<keyword evidence="2" id="KW-0812">Transmembrane</keyword>
<keyword evidence="3" id="KW-0732">Signal</keyword>
<organism evidence="4 5">
    <name type="scientific">Streptomyces resistomycificus</name>
    <dbReference type="NCBI Taxonomy" id="67356"/>
    <lineage>
        <taxon>Bacteria</taxon>
        <taxon>Bacillati</taxon>
        <taxon>Actinomycetota</taxon>
        <taxon>Actinomycetes</taxon>
        <taxon>Kitasatosporales</taxon>
        <taxon>Streptomycetaceae</taxon>
        <taxon>Streptomyces</taxon>
        <taxon>Streptomyces aurantiacus group</taxon>
    </lineage>
</organism>
<evidence type="ECO:0000313" key="5">
    <source>
        <dbReference type="Proteomes" id="UP000037251"/>
    </source>
</evidence>
<keyword evidence="5" id="KW-1185">Reference proteome</keyword>
<evidence type="ECO:0000256" key="2">
    <source>
        <dbReference type="SAM" id="Phobius"/>
    </source>
</evidence>
<dbReference type="STRING" id="67356.AQJ84_33440"/>